<organism evidence="7">
    <name type="scientific">Spironucleus salmonicida</name>
    <dbReference type="NCBI Taxonomy" id="348837"/>
    <lineage>
        <taxon>Eukaryota</taxon>
        <taxon>Metamonada</taxon>
        <taxon>Diplomonadida</taxon>
        <taxon>Hexamitidae</taxon>
        <taxon>Hexamitinae</taxon>
        <taxon>Spironucleus</taxon>
    </lineage>
</organism>
<keyword evidence="4 5" id="KW-0406">Ion transport</keyword>
<gene>
    <name evidence="7" type="ORF">SS50377_19175</name>
    <name evidence="8" type="ORF">SS50377_26605</name>
</gene>
<dbReference type="OrthoDB" id="6605928at2759"/>
<dbReference type="PANTHER" id="PTHR10137">
    <property type="entry name" value="V-TYPE PROTON ATPASE SUBUNIT C"/>
    <property type="match status" value="1"/>
</dbReference>
<comment type="similarity">
    <text evidence="1 5">Belongs to the V-ATPase C subunit family.</text>
</comment>
<dbReference type="Gene3D" id="3.30.70.100">
    <property type="match status" value="1"/>
</dbReference>
<dbReference type="Proteomes" id="UP000018208">
    <property type="component" value="Unassembled WGS sequence"/>
</dbReference>
<evidence type="ECO:0000256" key="2">
    <source>
        <dbReference type="ARBA" id="ARBA00022448"/>
    </source>
</evidence>
<evidence type="ECO:0000256" key="4">
    <source>
        <dbReference type="ARBA" id="ARBA00023065"/>
    </source>
</evidence>
<keyword evidence="9" id="KW-1185">Reference proteome</keyword>
<sequence length="341" mass="37957">MSLAITIIASPKIPTTIQQSISSPNIYQVLSCDSFPAASVSALMNQVDDSQRLLQSAQQQLARIERLTQEHLPARLHKVDDKFWKDYVQTFISQKFIPPTIQSLKRRFDSGVEQFNRILAEFTEADSALNTAQKATQGAVHQRSVASLLGNLLVSSEYLESAVVCVPLAQKGEFEKLIPSLPGLVPNSNTIAQSDVGHAAYALVVFKPELLQLKDALAKQKYQLREYQDIEDGDTEILKGARKSALQRFTTFLASTQGEYLSLTLSTYIMRGALESQLRFGKDGKIVIIIDHNSQKQVRNAIKTSFQNAADEDADMYDEIETDNAFLPYVLVTGNIQEIDK</sequence>
<dbReference type="GO" id="GO:0000221">
    <property type="term" value="C:vacuolar proton-transporting V-type ATPase, V1 domain"/>
    <property type="evidence" value="ECO:0007669"/>
    <property type="project" value="TreeGrafter"/>
</dbReference>
<dbReference type="AlphaFoldDB" id="V6LCQ3"/>
<evidence type="ECO:0000256" key="1">
    <source>
        <dbReference type="ARBA" id="ARBA00006138"/>
    </source>
</evidence>
<keyword evidence="6" id="KW-0175">Coiled coil</keyword>
<dbReference type="EMBL" id="AUWU02000006">
    <property type="protein sequence ID" value="KAH0572395.1"/>
    <property type="molecule type" value="Genomic_DNA"/>
</dbReference>
<evidence type="ECO:0000256" key="6">
    <source>
        <dbReference type="SAM" id="Coils"/>
    </source>
</evidence>
<name>V6LCQ3_9EUKA</name>
<reference evidence="7 8" key="1">
    <citation type="journal article" date="2014" name="PLoS Genet.">
        <title>The Genome of Spironucleus salmonicida Highlights a Fish Pathogen Adapted to Fluctuating Environments.</title>
        <authorList>
            <person name="Xu F."/>
            <person name="Jerlstrom-Hultqvist J."/>
            <person name="Einarsson E."/>
            <person name="Astvaldsson A."/>
            <person name="Svard S.G."/>
            <person name="Andersson J.O."/>
        </authorList>
    </citation>
    <scope>NUCLEOTIDE SEQUENCE</scope>
    <source>
        <strain evidence="8">ATCC 50377</strain>
    </source>
</reference>
<evidence type="ECO:0000256" key="3">
    <source>
        <dbReference type="ARBA" id="ARBA00022781"/>
    </source>
</evidence>
<evidence type="ECO:0000313" key="8">
    <source>
        <dbReference type="EMBL" id="KAH0572395.1"/>
    </source>
</evidence>
<keyword evidence="2 5" id="KW-0813">Transport</keyword>
<comment type="function">
    <text evidence="5">Subunit of the V1 complex of vacuolar(H+)-ATPase (V-ATPase), a multisubunit enzyme composed of a peripheral complex (V1) that hydrolyzes ATP and a membrane integral complex (V0) that translocates protons. V-ATPase is responsible for acidifying and maintaining the pH of intracellular compartments and in some cell types, is targeted to the plasma membrane, where it is responsible for acidifying the extracellular environment. Subunit C is necessary for the assembly of the catalytic sector of the enzyme and is likely to have a specific function in its catalytic activity.</text>
</comment>
<accession>V6LCQ3</accession>
<evidence type="ECO:0000313" key="9">
    <source>
        <dbReference type="Proteomes" id="UP000018208"/>
    </source>
</evidence>
<proteinExistence type="inferred from homology"/>
<comment type="subunit">
    <text evidence="5">V-ATPase is a heteromultimeric enzyme composed of a peripheral catalytic V1 complex (components A to H) attached to an integral membrane V0 proton pore complex.</text>
</comment>
<dbReference type="InterPro" id="IPR004907">
    <property type="entry name" value="ATPase_V1-cplx_csu"/>
</dbReference>
<reference evidence="8" key="2">
    <citation type="submission" date="2020-12" db="EMBL/GenBank/DDBJ databases">
        <title>New Spironucleus salmonicida genome in near-complete chromosomes.</title>
        <authorList>
            <person name="Xu F."/>
            <person name="Kurt Z."/>
            <person name="Jimenez-Gonzalez A."/>
            <person name="Astvaldsson A."/>
            <person name="Andersson J.O."/>
            <person name="Svard S.G."/>
        </authorList>
    </citation>
    <scope>NUCLEOTIDE SEQUENCE</scope>
    <source>
        <strain evidence="8">ATCC 50377</strain>
    </source>
</reference>
<dbReference type="GO" id="GO:0046961">
    <property type="term" value="F:proton-transporting ATPase activity, rotational mechanism"/>
    <property type="evidence" value="ECO:0007669"/>
    <property type="project" value="InterPro"/>
</dbReference>
<evidence type="ECO:0000313" key="7">
    <source>
        <dbReference type="EMBL" id="EST41456.1"/>
    </source>
</evidence>
<dbReference type="InterPro" id="IPR036132">
    <property type="entry name" value="Vac_ATP_synth_c_sf"/>
</dbReference>
<dbReference type="SUPFAM" id="SSF118203">
    <property type="entry name" value="Vacuolar ATP synthase subunit C"/>
    <property type="match status" value="1"/>
</dbReference>
<dbReference type="PANTHER" id="PTHR10137:SF0">
    <property type="entry name" value="V-TYPE PROTON ATPASE SUBUNIT C"/>
    <property type="match status" value="1"/>
</dbReference>
<keyword evidence="3 5" id="KW-0375">Hydrogen ion transport</keyword>
<feature type="coiled-coil region" evidence="6">
    <location>
        <begin position="40"/>
        <end position="70"/>
    </location>
</feature>
<protein>
    <recommendedName>
        <fullName evidence="5">V-type proton ATPase subunit C</fullName>
    </recommendedName>
</protein>
<dbReference type="CDD" id="cd14785">
    <property type="entry name" value="V-ATPase_C"/>
    <property type="match status" value="1"/>
</dbReference>
<evidence type="ECO:0000256" key="5">
    <source>
        <dbReference type="RuleBase" id="RU364010"/>
    </source>
</evidence>
<dbReference type="EMBL" id="KI546170">
    <property type="protein sequence ID" value="EST41456.1"/>
    <property type="molecule type" value="Genomic_DNA"/>
</dbReference>
<dbReference type="Pfam" id="PF03223">
    <property type="entry name" value="V-ATPase_C"/>
    <property type="match status" value="1"/>
</dbReference>
<dbReference type="VEuPathDB" id="GiardiaDB:SS50377_26605"/>